<reference evidence="12 13" key="1">
    <citation type="journal article" date="2020" name="Mol. Biol. Evol.">
        <title>Distinct Expression and Methylation Patterns for Genes with Different Fates following a Single Whole-Genome Duplication in Flowering Plants.</title>
        <authorList>
            <person name="Shi T."/>
            <person name="Rahmani R.S."/>
            <person name="Gugger P.F."/>
            <person name="Wang M."/>
            <person name="Li H."/>
            <person name="Zhang Y."/>
            <person name="Li Z."/>
            <person name="Wang Q."/>
            <person name="Van de Peer Y."/>
            <person name="Marchal K."/>
            <person name="Chen J."/>
        </authorList>
    </citation>
    <scope>NUCLEOTIDE SEQUENCE [LARGE SCALE GENOMIC DNA]</scope>
    <source>
        <tissue evidence="12">Leaf</tissue>
    </source>
</reference>
<evidence type="ECO:0000313" key="13">
    <source>
        <dbReference type="Proteomes" id="UP000607653"/>
    </source>
</evidence>
<accession>A0A822ZJV6</accession>
<dbReference type="GO" id="GO:0020037">
    <property type="term" value="F:heme binding"/>
    <property type="evidence" value="ECO:0007669"/>
    <property type="project" value="InterPro"/>
</dbReference>
<dbReference type="EMBL" id="DUZY01000007">
    <property type="protein sequence ID" value="DAD45147.1"/>
    <property type="molecule type" value="Genomic_DNA"/>
</dbReference>
<dbReference type="GO" id="GO:0016020">
    <property type="term" value="C:membrane"/>
    <property type="evidence" value="ECO:0007669"/>
    <property type="project" value="UniProtKB-SubCell"/>
</dbReference>
<keyword evidence="7" id="KW-1133">Transmembrane helix</keyword>
<sequence length="232" mass="26964">MKTYDLEFAGRPSFVCQQKMSYGGHDIAFAPYGEYWRELRKICITELFSTKGVQSFRCIREDEIFQLIKSISGPLAASSSTPVNLTDVALTLSNNIVCRIAFGKTFQHESCYKCSFSQLLKEAQALFVSFAFADYFPSLGWAFDILSGLSRRLERNFQGLDLFYSQVIGEHLDPKRPKPEKENITDILLRMHKDQSISVDLKMEHIKGLMVYIYLYNYFLMINKRWIKRRNL</sequence>
<dbReference type="Proteomes" id="UP000607653">
    <property type="component" value="Unassembled WGS sequence"/>
</dbReference>
<evidence type="ECO:0000256" key="4">
    <source>
        <dbReference type="ARBA" id="ARBA00022617"/>
    </source>
</evidence>
<dbReference type="PANTHER" id="PTHR47955">
    <property type="entry name" value="CYTOCHROME P450 FAMILY 71 PROTEIN"/>
    <property type="match status" value="1"/>
</dbReference>
<evidence type="ECO:0000256" key="9">
    <source>
        <dbReference type="ARBA" id="ARBA00023004"/>
    </source>
</evidence>
<keyword evidence="6" id="KW-0479">Metal-binding</keyword>
<dbReference type="PANTHER" id="PTHR47955:SF22">
    <property type="entry name" value="CYTOCHROME P450 83B1-LIKE"/>
    <property type="match status" value="1"/>
</dbReference>
<gene>
    <name evidence="12" type="ORF">HUJ06_003377</name>
</gene>
<dbReference type="SUPFAM" id="SSF48264">
    <property type="entry name" value="Cytochrome P450"/>
    <property type="match status" value="1"/>
</dbReference>
<keyword evidence="5" id="KW-0812">Transmembrane</keyword>
<comment type="subcellular location">
    <subcellularLocation>
        <location evidence="2">Membrane</location>
        <topology evidence="2">Single-pass membrane protein</topology>
    </subcellularLocation>
</comment>
<evidence type="ECO:0008006" key="14">
    <source>
        <dbReference type="Google" id="ProtNLM"/>
    </source>
</evidence>
<dbReference type="Pfam" id="PF00067">
    <property type="entry name" value="p450"/>
    <property type="match status" value="1"/>
</dbReference>
<comment type="similarity">
    <text evidence="3">Belongs to the cytochrome P450 family.</text>
</comment>
<evidence type="ECO:0000256" key="6">
    <source>
        <dbReference type="ARBA" id="ARBA00022723"/>
    </source>
</evidence>
<dbReference type="GO" id="GO:0004497">
    <property type="term" value="F:monooxygenase activity"/>
    <property type="evidence" value="ECO:0007669"/>
    <property type="project" value="UniProtKB-KW"/>
</dbReference>
<organism evidence="12 13">
    <name type="scientific">Nelumbo nucifera</name>
    <name type="common">Sacred lotus</name>
    <dbReference type="NCBI Taxonomy" id="4432"/>
    <lineage>
        <taxon>Eukaryota</taxon>
        <taxon>Viridiplantae</taxon>
        <taxon>Streptophyta</taxon>
        <taxon>Embryophyta</taxon>
        <taxon>Tracheophyta</taxon>
        <taxon>Spermatophyta</taxon>
        <taxon>Magnoliopsida</taxon>
        <taxon>Proteales</taxon>
        <taxon>Nelumbonaceae</taxon>
        <taxon>Nelumbo</taxon>
    </lineage>
</organism>
<evidence type="ECO:0000256" key="5">
    <source>
        <dbReference type="ARBA" id="ARBA00022692"/>
    </source>
</evidence>
<comment type="caution">
    <text evidence="12">The sequence shown here is derived from an EMBL/GenBank/DDBJ whole genome shotgun (WGS) entry which is preliminary data.</text>
</comment>
<name>A0A822ZJV6_NELNU</name>
<evidence type="ECO:0000256" key="7">
    <source>
        <dbReference type="ARBA" id="ARBA00022989"/>
    </source>
</evidence>
<evidence type="ECO:0000256" key="3">
    <source>
        <dbReference type="ARBA" id="ARBA00010617"/>
    </source>
</evidence>
<evidence type="ECO:0000256" key="11">
    <source>
        <dbReference type="ARBA" id="ARBA00023136"/>
    </source>
</evidence>
<dbReference type="GO" id="GO:0005506">
    <property type="term" value="F:iron ion binding"/>
    <property type="evidence" value="ECO:0007669"/>
    <property type="project" value="InterPro"/>
</dbReference>
<dbReference type="Gene3D" id="1.10.630.10">
    <property type="entry name" value="Cytochrome P450"/>
    <property type="match status" value="1"/>
</dbReference>
<dbReference type="InterPro" id="IPR001128">
    <property type="entry name" value="Cyt_P450"/>
</dbReference>
<keyword evidence="8" id="KW-0560">Oxidoreductase</keyword>
<evidence type="ECO:0000256" key="10">
    <source>
        <dbReference type="ARBA" id="ARBA00023033"/>
    </source>
</evidence>
<dbReference type="InterPro" id="IPR036396">
    <property type="entry name" value="Cyt_P450_sf"/>
</dbReference>
<keyword evidence="13" id="KW-1185">Reference proteome</keyword>
<proteinExistence type="inferred from homology"/>
<evidence type="ECO:0000256" key="8">
    <source>
        <dbReference type="ARBA" id="ARBA00023002"/>
    </source>
</evidence>
<comment type="cofactor">
    <cofactor evidence="1">
        <name>heme</name>
        <dbReference type="ChEBI" id="CHEBI:30413"/>
    </cofactor>
</comment>
<keyword evidence="4" id="KW-0349">Heme</keyword>
<dbReference type="GO" id="GO:0016705">
    <property type="term" value="F:oxidoreductase activity, acting on paired donors, with incorporation or reduction of molecular oxygen"/>
    <property type="evidence" value="ECO:0007669"/>
    <property type="project" value="InterPro"/>
</dbReference>
<evidence type="ECO:0000256" key="1">
    <source>
        <dbReference type="ARBA" id="ARBA00001971"/>
    </source>
</evidence>
<evidence type="ECO:0000313" key="12">
    <source>
        <dbReference type="EMBL" id="DAD45147.1"/>
    </source>
</evidence>
<keyword evidence="10" id="KW-0503">Monooxygenase</keyword>
<protein>
    <recommendedName>
        <fullName evidence="14">Cytochrome P450 71A1-like</fullName>
    </recommendedName>
</protein>
<keyword evidence="9" id="KW-0408">Iron</keyword>
<dbReference type="AlphaFoldDB" id="A0A822ZJV6"/>
<evidence type="ECO:0000256" key="2">
    <source>
        <dbReference type="ARBA" id="ARBA00004167"/>
    </source>
</evidence>
<keyword evidence="11" id="KW-0472">Membrane</keyword>